<dbReference type="STRING" id="5627.A0A1C7MSU4"/>
<dbReference type="OMA" id="RVERIKH"/>
<gene>
    <name evidence="2" type="ORF">A0H81_01655</name>
</gene>
<evidence type="ECO:0000313" key="3">
    <source>
        <dbReference type="Proteomes" id="UP000092993"/>
    </source>
</evidence>
<feature type="compositionally biased region" description="Basic residues" evidence="1">
    <location>
        <begin position="181"/>
        <end position="195"/>
    </location>
</feature>
<feature type="region of interest" description="Disordered" evidence="1">
    <location>
        <begin position="301"/>
        <end position="345"/>
    </location>
</feature>
<proteinExistence type="predicted"/>
<reference evidence="2 3" key="1">
    <citation type="submission" date="2016-03" db="EMBL/GenBank/DDBJ databases">
        <title>Whole genome sequencing of Grifola frondosa 9006-11.</title>
        <authorList>
            <person name="Min B."/>
            <person name="Park H."/>
            <person name="Kim J.-G."/>
            <person name="Cho H."/>
            <person name="Oh Y.-L."/>
            <person name="Kong W.-S."/>
            <person name="Choi I.-G."/>
        </authorList>
    </citation>
    <scope>NUCLEOTIDE SEQUENCE [LARGE SCALE GENOMIC DNA]</scope>
    <source>
        <strain evidence="2 3">9006-11</strain>
    </source>
</reference>
<dbReference type="Proteomes" id="UP000092993">
    <property type="component" value="Unassembled WGS sequence"/>
</dbReference>
<comment type="caution">
    <text evidence="2">The sequence shown here is derived from an EMBL/GenBank/DDBJ whole genome shotgun (WGS) entry which is preliminary data.</text>
</comment>
<sequence length="345" mass="37482">MITMLDGGHVRRRSIGSLIDASPCVRVEKTKHSAVQLPSAVLRFDLGEADVVDSPNKSRLIEKPSIASTSSHQFGGERMIMARKGLLERQSLEESALIAHGEDVLAALREQSIFNRPAPASRSRSSTCTSSSSGAETPPLSSSDGFSMSSSGSESSIDISHLSTLLANTSRPSSGVAWARARARARGTGHRRRITQARASRSSVYETIQEEGSVLSSSPSFEQTTVHTSVKSDLAPAVDGSVYIVGSDSESVSDWDDQRGITNLRRYYALRDEAHETVQESKRNWVDTPFSIFAVQSFQPPTNPSGMQAMLEHSQKNYGPLPSELRPRRVRSRTSSRASPYPCGT</sequence>
<dbReference type="OrthoDB" id="2563277at2759"/>
<feature type="compositionally biased region" description="Low complexity" evidence="1">
    <location>
        <begin position="335"/>
        <end position="345"/>
    </location>
</feature>
<feature type="region of interest" description="Disordered" evidence="1">
    <location>
        <begin position="176"/>
        <end position="202"/>
    </location>
</feature>
<organism evidence="2 3">
    <name type="scientific">Grifola frondosa</name>
    <name type="common">Maitake</name>
    <name type="synonym">Polyporus frondosus</name>
    <dbReference type="NCBI Taxonomy" id="5627"/>
    <lineage>
        <taxon>Eukaryota</taxon>
        <taxon>Fungi</taxon>
        <taxon>Dikarya</taxon>
        <taxon>Basidiomycota</taxon>
        <taxon>Agaricomycotina</taxon>
        <taxon>Agaricomycetes</taxon>
        <taxon>Polyporales</taxon>
        <taxon>Grifolaceae</taxon>
        <taxon>Grifola</taxon>
    </lineage>
</organism>
<protein>
    <submittedName>
        <fullName evidence="2">Uncharacterized protein</fullName>
    </submittedName>
</protein>
<evidence type="ECO:0000313" key="2">
    <source>
        <dbReference type="EMBL" id="OBZ78004.1"/>
    </source>
</evidence>
<dbReference type="EMBL" id="LUGG01000002">
    <property type="protein sequence ID" value="OBZ78004.1"/>
    <property type="molecule type" value="Genomic_DNA"/>
</dbReference>
<evidence type="ECO:0000256" key="1">
    <source>
        <dbReference type="SAM" id="MobiDB-lite"/>
    </source>
</evidence>
<feature type="compositionally biased region" description="Low complexity" evidence="1">
    <location>
        <begin position="121"/>
        <end position="133"/>
    </location>
</feature>
<name>A0A1C7MSU4_GRIFR</name>
<dbReference type="AlphaFoldDB" id="A0A1C7MSU4"/>
<feature type="compositionally biased region" description="Low complexity" evidence="1">
    <location>
        <begin position="140"/>
        <end position="153"/>
    </location>
</feature>
<keyword evidence="3" id="KW-1185">Reference proteome</keyword>
<feature type="region of interest" description="Disordered" evidence="1">
    <location>
        <begin position="116"/>
        <end position="153"/>
    </location>
</feature>
<accession>A0A1C7MSU4</accession>